<keyword evidence="1" id="KW-1133">Transmembrane helix</keyword>
<proteinExistence type="predicted"/>
<feature type="transmembrane region" description="Helical" evidence="1">
    <location>
        <begin position="575"/>
        <end position="593"/>
    </location>
</feature>
<organism evidence="2 3">
    <name type="scientific">Trichocoleus desertorum GB2-A4</name>
    <dbReference type="NCBI Taxonomy" id="2933944"/>
    <lineage>
        <taxon>Bacteria</taxon>
        <taxon>Bacillati</taxon>
        <taxon>Cyanobacteriota</taxon>
        <taxon>Cyanophyceae</taxon>
        <taxon>Leptolyngbyales</taxon>
        <taxon>Trichocoleusaceae</taxon>
        <taxon>Trichocoleus</taxon>
    </lineage>
</organism>
<dbReference type="RefSeq" id="WP_206755437.1">
    <property type="nucleotide sequence ID" value="NZ_JAMPKM010000005.1"/>
</dbReference>
<feature type="transmembrane region" description="Helical" evidence="1">
    <location>
        <begin position="535"/>
        <end position="555"/>
    </location>
</feature>
<feature type="transmembrane region" description="Helical" evidence="1">
    <location>
        <begin position="600"/>
        <end position="622"/>
    </location>
</feature>
<feature type="transmembrane region" description="Helical" evidence="1">
    <location>
        <begin position="709"/>
        <end position="728"/>
    </location>
</feature>
<dbReference type="Gene3D" id="2.160.20.80">
    <property type="entry name" value="E3 ubiquitin-protein ligase SopA"/>
    <property type="match status" value="1"/>
</dbReference>
<dbReference type="InterPro" id="IPR001646">
    <property type="entry name" value="5peptide_repeat"/>
</dbReference>
<evidence type="ECO:0000313" key="2">
    <source>
        <dbReference type="EMBL" id="MEP0817608.1"/>
    </source>
</evidence>
<evidence type="ECO:0000256" key="1">
    <source>
        <dbReference type="SAM" id="Phobius"/>
    </source>
</evidence>
<keyword evidence="1" id="KW-0812">Transmembrane</keyword>
<dbReference type="SUPFAM" id="SSF47781">
    <property type="entry name" value="RuvA domain 2-like"/>
    <property type="match status" value="1"/>
</dbReference>
<accession>A0ABV0J748</accession>
<protein>
    <submittedName>
        <fullName evidence="2">Helix-hairpin-helix domain-containing protein</fullName>
    </submittedName>
</protein>
<reference evidence="2 3" key="1">
    <citation type="submission" date="2022-04" db="EMBL/GenBank/DDBJ databases">
        <title>Positive selection, recombination, and allopatry shape intraspecific diversity of widespread and dominant cyanobacteria.</title>
        <authorList>
            <person name="Wei J."/>
            <person name="Shu W."/>
            <person name="Hu C."/>
        </authorList>
    </citation>
    <scope>NUCLEOTIDE SEQUENCE [LARGE SCALE GENOMIC DNA]</scope>
    <source>
        <strain evidence="2 3">GB2-A4</strain>
    </source>
</reference>
<gene>
    <name evidence="2" type="ORF">NC998_10915</name>
</gene>
<dbReference type="InterPro" id="IPR010994">
    <property type="entry name" value="RuvA_2-like"/>
</dbReference>
<comment type="caution">
    <text evidence="2">The sequence shown here is derived from an EMBL/GenBank/DDBJ whole genome shotgun (WGS) entry which is preliminary data.</text>
</comment>
<dbReference type="Pfam" id="PF13576">
    <property type="entry name" value="Pentapeptide_3"/>
    <property type="match status" value="1"/>
</dbReference>
<dbReference type="EMBL" id="JAMPKM010000005">
    <property type="protein sequence ID" value="MEP0817608.1"/>
    <property type="molecule type" value="Genomic_DNA"/>
</dbReference>
<dbReference type="Proteomes" id="UP001464891">
    <property type="component" value="Unassembled WGS sequence"/>
</dbReference>
<keyword evidence="1" id="KW-0472">Membrane</keyword>
<sequence>MRWLFGNCWEHRSERAIASRFIRKIICLLLLCSLLLGLLWPQPSWAAAPLERTLLTLDLLQERLRSPAQSEGIRTIDLRRLDIDLRPENAMFRDQFYRLLQTQLQRAGSPLGLDLSYSVIQGEFAGNQLGLRAPMYGQALSPIFTTAEQEQLRRDRRRLSRLSELSRSLITTPNVGTQALAPLQIAVFRGPLKLAQTRFVGAANFSNTFFLNRVEAQGTWFGQEADWSGTRFSQPSSFAGTIFNQEARFRSSIFFERAGFNQSQFQGLVNFQSSEFQGTANFSQAMFRQFANFSRVQWQGNADLAQTRWQEVAQFNKGRFVQSCFLTEAEFEQPVSFREVQFSRPVNLRGASILEQADFSDAGFSKAAYLNVPGLKFDADHAKFLGNPGQIGRSLSVPVLQGNESLLRNLVRNFRQLEQISDANQIEYKTESLRLQELRQRLLGTNINTASVPRLVKIGFSAAQAEAIVQRRVEQPFRALTELLTLDSIDLADYIKIRDRAIAADSRNCVGWVLDGLHWLCLSLLLLLSRYGTNFWLVFGVEIVAIAYFGVLFWLIDRLRRLRPKPIVPTLYETIAVLSSFSVLSLGGLVTIFQTSDRPWLTLACLAVVIVPVPLLLLGRLYQQGRYHNLMDVSYFVEEGSLRQLRLLIGRMPIMPRFPLFQERYVPLLWDRRWNWLNYYDFSFNNLLRFGFNDIRLRDRDMPGLITTLVWYQWSLGILFIALLLWTLSRTIPGLNLLIYFK</sequence>
<name>A0ABV0J748_9CYAN</name>
<evidence type="ECO:0000313" key="3">
    <source>
        <dbReference type="Proteomes" id="UP001464891"/>
    </source>
</evidence>
<keyword evidence="3" id="KW-1185">Reference proteome</keyword>